<proteinExistence type="predicted"/>
<keyword evidence="2" id="KW-1185">Reference proteome</keyword>
<evidence type="ECO:0000313" key="1">
    <source>
        <dbReference type="EMBL" id="SOD18662.1"/>
    </source>
</evidence>
<sequence length="262" mass="31133">MRSYSATVEKIKCISFSLYGQNKKYLVGALENVKLAEQFFPDFYCYFFYNQTVPITYIQQLEKGKNVRLLNMENSDIPPMMWRFTAIELPEVGLMLSRDTDSRLNYREKTIIEAWEKEPTSFLMIKDHPGSHGNPFLMGGLWAAKNVDQLNISQLIRTWLVEYKNKDKQAWGADQDFLMSKIYPLCANNLSYYDDYNINKVDYCQKISYPRENWHFIGEIFDENNRRDYHWKALRAHHWRSKGFLGYCFAKVANLFVPEWKP</sequence>
<protein>
    <submittedName>
        <fullName evidence="1">Uncharacterized protein</fullName>
    </submittedName>
</protein>
<dbReference type="Proteomes" id="UP000219281">
    <property type="component" value="Unassembled WGS sequence"/>
</dbReference>
<organism evidence="1 2">
    <name type="scientific">Pedobacter xixiisoli</name>
    <dbReference type="NCBI Taxonomy" id="1476464"/>
    <lineage>
        <taxon>Bacteria</taxon>
        <taxon>Pseudomonadati</taxon>
        <taxon>Bacteroidota</taxon>
        <taxon>Sphingobacteriia</taxon>
        <taxon>Sphingobacteriales</taxon>
        <taxon>Sphingobacteriaceae</taxon>
        <taxon>Pedobacter</taxon>
    </lineage>
</organism>
<dbReference type="OrthoDB" id="7278101at2"/>
<dbReference type="RefSeq" id="WP_097132929.1">
    <property type="nucleotide sequence ID" value="NZ_OCMT01000003.1"/>
</dbReference>
<dbReference type="AlphaFoldDB" id="A0A286A9V8"/>
<evidence type="ECO:0000313" key="2">
    <source>
        <dbReference type="Proteomes" id="UP000219281"/>
    </source>
</evidence>
<gene>
    <name evidence="1" type="ORF">SAMN06297358_3121</name>
</gene>
<name>A0A286A9V8_9SPHI</name>
<dbReference type="EMBL" id="OCMT01000003">
    <property type="protein sequence ID" value="SOD18662.1"/>
    <property type="molecule type" value="Genomic_DNA"/>
</dbReference>
<reference evidence="2" key="1">
    <citation type="submission" date="2017-09" db="EMBL/GenBank/DDBJ databases">
        <authorList>
            <person name="Varghese N."/>
            <person name="Submissions S."/>
        </authorList>
    </citation>
    <scope>NUCLEOTIDE SEQUENCE [LARGE SCALE GENOMIC DNA]</scope>
    <source>
        <strain evidence="2">CGMCC 1.12803</strain>
    </source>
</reference>
<accession>A0A286A9V8</accession>